<dbReference type="EMBL" id="CASHTH010000972">
    <property type="protein sequence ID" value="CAI8009537.1"/>
    <property type="molecule type" value="Genomic_DNA"/>
</dbReference>
<sequence length="90" mass="9714">MHALVGILAAILQRQTTGKGQQVEVSMQDAMVNFGRTTMTRSEQGTVPQKRTGNSFGNRPGVGTFRCAPGGYDDYVYMIAFPARGQCGAR</sequence>
<evidence type="ECO:0000256" key="2">
    <source>
        <dbReference type="SAM" id="MobiDB-lite"/>
    </source>
</evidence>
<dbReference type="Gene3D" id="3.30.1540.10">
    <property type="entry name" value="formyl-coa transferase, domain 3"/>
    <property type="match status" value="1"/>
</dbReference>
<dbReference type="InterPro" id="IPR003673">
    <property type="entry name" value="CoA-Trfase_fam_III"/>
</dbReference>
<proteinExistence type="inferred from homology"/>
<feature type="compositionally biased region" description="Polar residues" evidence="2">
    <location>
        <begin position="41"/>
        <end position="57"/>
    </location>
</feature>
<organism evidence="3 4">
    <name type="scientific">Geodia barretti</name>
    <name type="common">Barrett's horny sponge</name>
    <dbReference type="NCBI Taxonomy" id="519541"/>
    <lineage>
        <taxon>Eukaryota</taxon>
        <taxon>Metazoa</taxon>
        <taxon>Porifera</taxon>
        <taxon>Demospongiae</taxon>
        <taxon>Heteroscleromorpha</taxon>
        <taxon>Tetractinellida</taxon>
        <taxon>Astrophorina</taxon>
        <taxon>Geodiidae</taxon>
        <taxon>Geodia</taxon>
    </lineage>
</organism>
<dbReference type="Proteomes" id="UP001174909">
    <property type="component" value="Unassembled WGS sequence"/>
</dbReference>
<comment type="caution">
    <text evidence="3">The sequence shown here is derived from an EMBL/GenBank/DDBJ whole genome shotgun (WGS) entry which is preliminary data.</text>
</comment>
<dbReference type="Pfam" id="PF02515">
    <property type="entry name" value="CoA_transf_3"/>
    <property type="match status" value="1"/>
</dbReference>
<dbReference type="GO" id="GO:0003824">
    <property type="term" value="F:catalytic activity"/>
    <property type="evidence" value="ECO:0007669"/>
    <property type="project" value="InterPro"/>
</dbReference>
<protein>
    <submittedName>
        <fullName evidence="3">Formyl-CoA:oxalate CoA-transferase</fullName>
    </submittedName>
</protein>
<reference evidence="3" key="1">
    <citation type="submission" date="2023-03" db="EMBL/GenBank/DDBJ databases">
        <authorList>
            <person name="Steffen K."/>
            <person name="Cardenas P."/>
        </authorList>
    </citation>
    <scope>NUCLEOTIDE SEQUENCE</scope>
</reference>
<keyword evidence="4" id="KW-1185">Reference proteome</keyword>
<dbReference type="InterPro" id="IPR044855">
    <property type="entry name" value="CoA-Trfase_III_dom3_sf"/>
</dbReference>
<dbReference type="Gene3D" id="3.40.50.10540">
    <property type="entry name" value="Crotonobetainyl-coa:carnitine coa-transferase, domain 1"/>
    <property type="match status" value="1"/>
</dbReference>
<comment type="similarity">
    <text evidence="1">Belongs to the CoA-transferase III family.</text>
</comment>
<gene>
    <name evidence="3" type="ORF">GBAR_LOCUS6388</name>
</gene>
<dbReference type="SUPFAM" id="SSF89796">
    <property type="entry name" value="CoA-transferase family III (CaiB/BaiF)"/>
    <property type="match status" value="1"/>
</dbReference>
<evidence type="ECO:0000256" key="1">
    <source>
        <dbReference type="ARBA" id="ARBA00008383"/>
    </source>
</evidence>
<evidence type="ECO:0000313" key="4">
    <source>
        <dbReference type="Proteomes" id="UP001174909"/>
    </source>
</evidence>
<dbReference type="InterPro" id="IPR023606">
    <property type="entry name" value="CoA-Trfase_III_dom_1_sf"/>
</dbReference>
<dbReference type="AlphaFoldDB" id="A0AA35WDN4"/>
<name>A0AA35WDN4_GEOBA</name>
<evidence type="ECO:0000313" key="3">
    <source>
        <dbReference type="EMBL" id="CAI8009537.1"/>
    </source>
</evidence>
<feature type="region of interest" description="Disordered" evidence="2">
    <location>
        <begin position="41"/>
        <end position="60"/>
    </location>
</feature>
<accession>A0AA35WDN4</accession>